<dbReference type="Proteomes" id="UP000030746">
    <property type="component" value="Unassembled WGS sequence"/>
</dbReference>
<dbReference type="STRING" id="225164.V4AH22"/>
<gene>
    <name evidence="3" type="ORF">LOTGIDRAFT_232298</name>
</gene>
<dbReference type="GeneID" id="20248875"/>
<feature type="region of interest" description="Disordered" evidence="2">
    <location>
        <begin position="626"/>
        <end position="654"/>
    </location>
</feature>
<sequence>MSKFDKQLKSRKPNYPFTITQTSFTGTSQMDDNYDHDSVSTSMINNHTATLLKLDKELKELRSENRSLKILLLDERSMLEQILNENKSEKFDERRINLLKFQIIHLERQTLLLTEALGTRSENIMTVENTLRWLADQLRVYITADVKGINVPVSRAELMAMVEKVESSRIKLAKGIENNSKESLAKSTLYYNSFIKKKNQKDLTLYDIAVGQSSHLNLKSVAQLESKLSVLYKELVTLKESLDYITPKHIDSGHMTGVLKERLKGNLTKSCMMCKDCSEDLLHLSLLYPSAPWSALKRPVIKDISVEYIISTLPTLPKSKTTEIHQHIESLVKLYNYRQIMLEREVKALREEVKFHQTIYTTQLNYIESLFTAVKDGYMSFENSVHNIVVEPLKEILRNYVNLKTTGSESGLRDFLSSFKTNEHKLETVVKKLELLPETSSNNSLEALSSYGEEFFYLMDTLVTEQQEKRDRTLTSKQEIKEMVDQQEAETRQLLENSEEKKIFLKQSKELENFQKELLLEKNASKLGKSNSETSLVSSVSNLDNTLDTSLESHMNSSQGFQTNSINPATQKNIAGKAKRHSISNMDKPPSGREGHRLLSTVLPNVSKQSRNYEANLVVPNRTLQLRRSNSSPKINVGNNDTSSGAEDRSALPQTKKFTASSTLKCKNKKIPFY</sequence>
<protein>
    <submittedName>
        <fullName evidence="3">Uncharacterized protein</fullName>
    </submittedName>
</protein>
<feature type="region of interest" description="Disordered" evidence="2">
    <location>
        <begin position="573"/>
        <end position="596"/>
    </location>
</feature>
<name>V4AH22_LOTGI</name>
<feature type="coiled-coil region" evidence="1">
    <location>
        <begin position="44"/>
        <end position="71"/>
    </location>
</feature>
<organism evidence="3 4">
    <name type="scientific">Lottia gigantea</name>
    <name type="common">Giant owl limpet</name>
    <dbReference type="NCBI Taxonomy" id="225164"/>
    <lineage>
        <taxon>Eukaryota</taxon>
        <taxon>Metazoa</taxon>
        <taxon>Spiralia</taxon>
        <taxon>Lophotrochozoa</taxon>
        <taxon>Mollusca</taxon>
        <taxon>Gastropoda</taxon>
        <taxon>Patellogastropoda</taxon>
        <taxon>Lottioidea</taxon>
        <taxon>Lottiidae</taxon>
        <taxon>Lottia</taxon>
    </lineage>
</organism>
<evidence type="ECO:0000256" key="1">
    <source>
        <dbReference type="SAM" id="Coils"/>
    </source>
</evidence>
<proteinExistence type="predicted"/>
<keyword evidence="4" id="KW-1185">Reference proteome</keyword>
<dbReference type="CTD" id="20248875"/>
<reference evidence="3 4" key="1">
    <citation type="journal article" date="2013" name="Nature">
        <title>Insights into bilaterian evolution from three spiralian genomes.</title>
        <authorList>
            <person name="Simakov O."/>
            <person name="Marletaz F."/>
            <person name="Cho S.J."/>
            <person name="Edsinger-Gonzales E."/>
            <person name="Havlak P."/>
            <person name="Hellsten U."/>
            <person name="Kuo D.H."/>
            <person name="Larsson T."/>
            <person name="Lv J."/>
            <person name="Arendt D."/>
            <person name="Savage R."/>
            <person name="Osoegawa K."/>
            <person name="de Jong P."/>
            <person name="Grimwood J."/>
            <person name="Chapman J.A."/>
            <person name="Shapiro H."/>
            <person name="Aerts A."/>
            <person name="Otillar R.P."/>
            <person name="Terry A.Y."/>
            <person name="Boore J.L."/>
            <person name="Grigoriev I.V."/>
            <person name="Lindberg D.R."/>
            <person name="Seaver E.C."/>
            <person name="Weisblat D.A."/>
            <person name="Putnam N.H."/>
            <person name="Rokhsar D.S."/>
        </authorList>
    </citation>
    <scope>NUCLEOTIDE SEQUENCE [LARGE SCALE GENOMIC DNA]</scope>
</reference>
<accession>V4AH22</accession>
<dbReference type="OMA" id="ACNYSRN"/>
<dbReference type="EMBL" id="KB201802">
    <property type="protein sequence ID" value="ESO94455.1"/>
    <property type="molecule type" value="Genomic_DNA"/>
</dbReference>
<dbReference type="RefSeq" id="XP_009054740.1">
    <property type="nucleotide sequence ID" value="XM_009056492.1"/>
</dbReference>
<dbReference type="OrthoDB" id="10256523at2759"/>
<dbReference type="HOGENOM" id="CLU_407849_0_0_1"/>
<feature type="compositionally biased region" description="Polar residues" evidence="2">
    <location>
        <begin position="626"/>
        <end position="645"/>
    </location>
</feature>
<evidence type="ECO:0000313" key="4">
    <source>
        <dbReference type="Proteomes" id="UP000030746"/>
    </source>
</evidence>
<keyword evidence="1" id="KW-0175">Coiled coil</keyword>
<evidence type="ECO:0000256" key="2">
    <source>
        <dbReference type="SAM" id="MobiDB-lite"/>
    </source>
</evidence>
<dbReference type="AlphaFoldDB" id="V4AH22"/>
<evidence type="ECO:0000313" key="3">
    <source>
        <dbReference type="EMBL" id="ESO94455.1"/>
    </source>
</evidence>
<dbReference type="KEGG" id="lgi:LOTGIDRAFT_232298"/>